<keyword evidence="3" id="KW-1185">Reference proteome</keyword>
<organism evidence="2 3">
    <name type="scientific">Haloferula luteola</name>
    <dbReference type="NCBI Taxonomy" id="595692"/>
    <lineage>
        <taxon>Bacteria</taxon>
        <taxon>Pseudomonadati</taxon>
        <taxon>Verrucomicrobiota</taxon>
        <taxon>Verrucomicrobiia</taxon>
        <taxon>Verrucomicrobiales</taxon>
        <taxon>Verrucomicrobiaceae</taxon>
        <taxon>Haloferula</taxon>
    </lineage>
</organism>
<feature type="signal peptide" evidence="1">
    <location>
        <begin position="1"/>
        <end position="24"/>
    </location>
</feature>
<dbReference type="RefSeq" id="WP_184016227.1">
    <property type="nucleotide sequence ID" value="NZ_JACHFD010000003.1"/>
</dbReference>
<accession>A0A840V504</accession>
<reference evidence="2 3" key="1">
    <citation type="submission" date="2020-08" db="EMBL/GenBank/DDBJ databases">
        <title>Genomic Encyclopedia of Type Strains, Phase IV (KMG-IV): sequencing the most valuable type-strain genomes for metagenomic binning, comparative biology and taxonomic classification.</title>
        <authorList>
            <person name="Goeker M."/>
        </authorList>
    </citation>
    <scope>NUCLEOTIDE SEQUENCE [LARGE SCALE GENOMIC DNA]</scope>
    <source>
        <strain evidence="2 3">YC6886</strain>
    </source>
</reference>
<feature type="chain" id="PRO_5032453735" description="DUF4397 domain-containing protein" evidence="1">
    <location>
        <begin position="25"/>
        <end position="241"/>
    </location>
</feature>
<sequence length="241" mass="26611">MMTVRHLLAAFLLVVSALVAPMQAQSERSIQFRALCLQYQNDVRSGRVPSGKGGSGEVEFFTGGFGELHQGTFKDNTAVFYVEDSSAPDGKRIIASGKLAEGNVQLFLLVPDGEKDRAYRIQCFADDVAHFPMGGVRFLNLTSFPARLELAGTTLKPVNPGTAQVYPMVTKADEWNMYQVRLELQAPTGQWATISSPSWKALKTKRDFVVITIDPKSKRPKIFSFKDLPPWLENPESAGNP</sequence>
<gene>
    <name evidence="2" type="ORF">HNR46_000942</name>
</gene>
<protein>
    <recommendedName>
        <fullName evidence="4">DUF4397 domain-containing protein</fullName>
    </recommendedName>
</protein>
<dbReference type="Proteomes" id="UP000557717">
    <property type="component" value="Unassembled WGS sequence"/>
</dbReference>
<dbReference type="EMBL" id="JACHFD010000003">
    <property type="protein sequence ID" value="MBB5350714.1"/>
    <property type="molecule type" value="Genomic_DNA"/>
</dbReference>
<keyword evidence="1" id="KW-0732">Signal</keyword>
<evidence type="ECO:0000256" key="1">
    <source>
        <dbReference type="SAM" id="SignalP"/>
    </source>
</evidence>
<proteinExistence type="predicted"/>
<dbReference type="AlphaFoldDB" id="A0A840V504"/>
<comment type="caution">
    <text evidence="2">The sequence shown here is derived from an EMBL/GenBank/DDBJ whole genome shotgun (WGS) entry which is preliminary data.</text>
</comment>
<evidence type="ECO:0008006" key="4">
    <source>
        <dbReference type="Google" id="ProtNLM"/>
    </source>
</evidence>
<evidence type="ECO:0000313" key="3">
    <source>
        <dbReference type="Proteomes" id="UP000557717"/>
    </source>
</evidence>
<name>A0A840V504_9BACT</name>
<evidence type="ECO:0000313" key="2">
    <source>
        <dbReference type="EMBL" id="MBB5350714.1"/>
    </source>
</evidence>